<comment type="similarity">
    <text evidence="10">Belongs to the DHHC palmitoyltransferase family.</text>
</comment>
<evidence type="ECO:0000256" key="9">
    <source>
        <dbReference type="ARBA" id="ARBA00048048"/>
    </source>
</evidence>
<dbReference type="OrthoDB" id="9909019at2759"/>
<feature type="transmembrane region" description="Helical" evidence="10">
    <location>
        <begin position="164"/>
        <end position="184"/>
    </location>
</feature>
<keyword evidence="2 10" id="KW-0808">Transferase</keyword>
<evidence type="ECO:0000313" key="13">
    <source>
        <dbReference type="Proteomes" id="UP000620104"/>
    </source>
</evidence>
<feature type="transmembrane region" description="Helical" evidence="10">
    <location>
        <begin position="60"/>
        <end position="78"/>
    </location>
</feature>
<comment type="domain">
    <text evidence="10">The DHHC domain is required for palmitoyltransferase activity.</text>
</comment>
<evidence type="ECO:0000256" key="7">
    <source>
        <dbReference type="ARBA" id="ARBA00023288"/>
    </source>
</evidence>
<dbReference type="AlphaFoldDB" id="A0A8H3U099"/>
<proteinExistence type="inferred from homology"/>
<feature type="transmembrane region" description="Helical" evidence="10">
    <location>
        <begin position="204"/>
        <end position="224"/>
    </location>
</feature>
<accession>A0A8H3U099</accession>
<dbReference type="Proteomes" id="UP000620104">
    <property type="component" value="Unassembled WGS sequence"/>
</dbReference>
<evidence type="ECO:0000256" key="5">
    <source>
        <dbReference type="ARBA" id="ARBA00023136"/>
    </source>
</evidence>
<comment type="catalytic activity">
    <reaction evidence="9 10">
        <text>L-cysteinyl-[protein] + hexadecanoyl-CoA = S-hexadecanoyl-L-cysteinyl-[protein] + CoA</text>
        <dbReference type="Rhea" id="RHEA:36683"/>
        <dbReference type="Rhea" id="RHEA-COMP:10131"/>
        <dbReference type="Rhea" id="RHEA-COMP:11032"/>
        <dbReference type="ChEBI" id="CHEBI:29950"/>
        <dbReference type="ChEBI" id="CHEBI:57287"/>
        <dbReference type="ChEBI" id="CHEBI:57379"/>
        <dbReference type="ChEBI" id="CHEBI:74151"/>
        <dbReference type="EC" id="2.3.1.225"/>
    </reaction>
</comment>
<evidence type="ECO:0000256" key="6">
    <source>
        <dbReference type="ARBA" id="ARBA00023139"/>
    </source>
</evidence>
<dbReference type="PANTHER" id="PTHR12246">
    <property type="entry name" value="PALMITOYLTRANSFERASE ZDHHC16"/>
    <property type="match status" value="1"/>
</dbReference>
<keyword evidence="6" id="KW-0564">Palmitate</keyword>
<dbReference type="GO" id="GO:0019706">
    <property type="term" value="F:protein-cysteine S-palmitoyltransferase activity"/>
    <property type="evidence" value="ECO:0007669"/>
    <property type="project" value="UniProtKB-EC"/>
</dbReference>
<dbReference type="EC" id="2.3.1.225" evidence="10"/>
<name>A0A8H3U099_9TREE</name>
<feature type="domain" description="Palmitoyltransferase DHHC" evidence="11">
    <location>
        <begin position="118"/>
        <end position="241"/>
    </location>
</feature>
<dbReference type="EMBL" id="BLZA01000057">
    <property type="protein sequence ID" value="GHJ90120.1"/>
    <property type="molecule type" value="Genomic_DNA"/>
</dbReference>
<reference evidence="12" key="1">
    <citation type="submission" date="2020-07" db="EMBL/GenBank/DDBJ databases">
        <title>Draft Genome Sequence of a Deep-Sea Yeast, Naganishia (Cryptococcus) liquefaciens strain N6.</title>
        <authorList>
            <person name="Han Y.W."/>
            <person name="Kajitani R."/>
            <person name="Morimoto H."/>
            <person name="Parhat M."/>
            <person name="Tsubouchi H."/>
            <person name="Bakenova O."/>
            <person name="Ogata M."/>
            <person name="Argunhan B."/>
            <person name="Aoki R."/>
            <person name="Kajiwara S."/>
            <person name="Itoh T."/>
            <person name="Iwasaki H."/>
        </authorList>
    </citation>
    <scope>NUCLEOTIDE SEQUENCE</scope>
    <source>
        <strain evidence="12">N6</strain>
    </source>
</reference>
<evidence type="ECO:0000256" key="1">
    <source>
        <dbReference type="ARBA" id="ARBA00004141"/>
    </source>
</evidence>
<keyword evidence="5 10" id="KW-0472">Membrane</keyword>
<gene>
    <name evidence="12" type="ORF">NliqN6_6522</name>
</gene>
<sequence>MPAIRSCSSLVIRCFKHVEAFADWLTGAAGPWFVAICWSLTLLGGFAFFDVLVLHQPATLLRAILFPFAGLIAINLYASYYRVTTTDPGNPLVVLDDVRIHAPWMIRRSSADEARSGRMRSCGKCGGPKPVRTHHCSVCKRCVLLMDHHCPWINQCVGLYNIRYFLLFMTWLSLGCWTVVLVGYDSFWQSMNHQAEWQSYTPPIAFTLIYILGAAIGIAVPVLLSWHLILVARGETSIEAHDNDYFANKAKQQGLRYVNPYDCGWQTNLQLCFNVGPGRLPYYTLLLPLRYPPASTGWRYPLHAAATGRDVPGVVVGDDGDELTDDEGGGGGWWVADS</sequence>
<dbReference type="Pfam" id="PF01529">
    <property type="entry name" value="DHHC"/>
    <property type="match status" value="1"/>
</dbReference>
<feature type="transmembrane region" description="Helical" evidence="10">
    <location>
        <begin position="21"/>
        <end position="48"/>
    </location>
</feature>
<evidence type="ECO:0000256" key="10">
    <source>
        <dbReference type="RuleBase" id="RU079119"/>
    </source>
</evidence>
<keyword evidence="7" id="KW-0449">Lipoprotein</keyword>
<dbReference type="InterPro" id="IPR001594">
    <property type="entry name" value="Palmitoyltrfase_DHHC"/>
</dbReference>
<dbReference type="InterPro" id="IPR039859">
    <property type="entry name" value="PFA4/ZDH16/20/ERF2-like"/>
</dbReference>
<evidence type="ECO:0000256" key="3">
    <source>
        <dbReference type="ARBA" id="ARBA00022692"/>
    </source>
</evidence>
<comment type="subcellular location">
    <subcellularLocation>
        <location evidence="1">Membrane</location>
        <topology evidence="1">Multi-pass membrane protein</topology>
    </subcellularLocation>
</comment>
<evidence type="ECO:0000313" key="12">
    <source>
        <dbReference type="EMBL" id="GHJ90120.1"/>
    </source>
</evidence>
<keyword evidence="13" id="KW-1185">Reference proteome</keyword>
<dbReference type="GO" id="GO:0016020">
    <property type="term" value="C:membrane"/>
    <property type="evidence" value="ECO:0007669"/>
    <property type="project" value="UniProtKB-SubCell"/>
</dbReference>
<keyword evidence="4 10" id="KW-1133">Transmembrane helix</keyword>
<evidence type="ECO:0000256" key="4">
    <source>
        <dbReference type="ARBA" id="ARBA00022989"/>
    </source>
</evidence>
<evidence type="ECO:0000256" key="2">
    <source>
        <dbReference type="ARBA" id="ARBA00022679"/>
    </source>
</evidence>
<evidence type="ECO:0000256" key="8">
    <source>
        <dbReference type="ARBA" id="ARBA00023315"/>
    </source>
</evidence>
<evidence type="ECO:0000259" key="11">
    <source>
        <dbReference type="Pfam" id="PF01529"/>
    </source>
</evidence>
<keyword evidence="8 10" id="KW-0012">Acyltransferase</keyword>
<protein>
    <recommendedName>
        <fullName evidence="10">Palmitoyltransferase</fullName>
        <ecNumber evidence="10">2.3.1.225</ecNumber>
    </recommendedName>
</protein>
<comment type="caution">
    <text evidence="12">The sequence shown here is derived from an EMBL/GenBank/DDBJ whole genome shotgun (WGS) entry which is preliminary data.</text>
</comment>
<organism evidence="12 13">
    <name type="scientific">Naganishia liquefaciens</name>
    <dbReference type="NCBI Taxonomy" id="104408"/>
    <lineage>
        <taxon>Eukaryota</taxon>
        <taxon>Fungi</taxon>
        <taxon>Dikarya</taxon>
        <taxon>Basidiomycota</taxon>
        <taxon>Agaricomycotina</taxon>
        <taxon>Tremellomycetes</taxon>
        <taxon>Filobasidiales</taxon>
        <taxon>Filobasidiaceae</taxon>
        <taxon>Naganishia</taxon>
    </lineage>
</organism>
<dbReference type="PROSITE" id="PS50216">
    <property type="entry name" value="DHHC"/>
    <property type="match status" value="1"/>
</dbReference>
<keyword evidence="3 10" id="KW-0812">Transmembrane</keyword>